<evidence type="ECO:0000313" key="2">
    <source>
        <dbReference type="EMBL" id="EPQ51765.1"/>
    </source>
</evidence>
<dbReference type="RefSeq" id="XP_007869668.1">
    <property type="nucleotide sequence ID" value="XM_007871477.1"/>
</dbReference>
<name>S7RBY7_GLOTA</name>
<keyword evidence="3" id="KW-1185">Reference proteome</keyword>
<organism evidence="2 3">
    <name type="scientific">Gloeophyllum trabeum (strain ATCC 11539 / FP-39264 / Madison 617)</name>
    <name type="common">Brown rot fungus</name>
    <dbReference type="NCBI Taxonomy" id="670483"/>
    <lineage>
        <taxon>Eukaryota</taxon>
        <taxon>Fungi</taxon>
        <taxon>Dikarya</taxon>
        <taxon>Basidiomycota</taxon>
        <taxon>Agaricomycotina</taxon>
        <taxon>Agaricomycetes</taxon>
        <taxon>Gloeophyllales</taxon>
        <taxon>Gloeophyllaceae</taxon>
        <taxon>Gloeophyllum</taxon>
    </lineage>
</organism>
<dbReference type="HOGENOM" id="CLU_2758019_0_0_1"/>
<dbReference type="GeneID" id="19302531"/>
<proteinExistence type="predicted"/>
<evidence type="ECO:0000313" key="3">
    <source>
        <dbReference type="Proteomes" id="UP000030669"/>
    </source>
</evidence>
<dbReference type="KEGG" id="gtr:GLOTRDRAFT_132582"/>
<dbReference type="AlphaFoldDB" id="S7RBY7"/>
<feature type="region of interest" description="Disordered" evidence="1">
    <location>
        <begin position="1"/>
        <end position="20"/>
    </location>
</feature>
<protein>
    <submittedName>
        <fullName evidence="2">Uncharacterized protein</fullName>
    </submittedName>
</protein>
<gene>
    <name evidence="2" type="ORF">GLOTRDRAFT_132582</name>
</gene>
<evidence type="ECO:0000256" key="1">
    <source>
        <dbReference type="SAM" id="MobiDB-lite"/>
    </source>
</evidence>
<feature type="compositionally biased region" description="Polar residues" evidence="1">
    <location>
        <begin position="1"/>
        <end position="13"/>
    </location>
</feature>
<sequence>MSSNNLTLESNIPSKPVGFVPPSDLAEDRVWQFPSGQEPTAKRRDVVIDARRERLLDWIPQTTSTSIGVG</sequence>
<dbReference type="EMBL" id="KB469309">
    <property type="protein sequence ID" value="EPQ51765.1"/>
    <property type="molecule type" value="Genomic_DNA"/>
</dbReference>
<accession>S7RBY7</accession>
<dbReference type="Proteomes" id="UP000030669">
    <property type="component" value="Unassembled WGS sequence"/>
</dbReference>
<reference evidence="2 3" key="1">
    <citation type="journal article" date="2012" name="Science">
        <title>The Paleozoic origin of enzymatic lignin decomposition reconstructed from 31 fungal genomes.</title>
        <authorList>
            <person name="Floudas D."/>
            <person name="Binder M."/>
            <person name="Riley R."/>
            <person name="Barry K."/>
            <person name="Blanchette R.A."/>
            <person name="Henrissat B."/>
            <person name="Martinez A.T."/>
            <person name="Otillar R."/>
            <person name="Spatafora J.W."/>
            <person name="Yadav J.S."/>
            <person name="Aerts A."/>
            <person name="Benoit I."/>
            <person name="Boyd A."/>
            <person name="Carlson A."/>
            <person name="Copeland A."/>
            <person name="Coutinho P.M."/>
            <person name="de Vries R.P."/>
            <person name="Ferreira P."/>
            <person name="Findley K."/>
            <person name="Foster B."/>
            <person name="Gaskell J."/>
            <person name="Glotzer D."/>
            <person name="Gorecki P."/>
            <person name="Heitman J."/>
            <person name="Hesse C."/>
            <person name="Hori C."/>
            <person name="Igarashi K."/>
            <person name="Jurgens J.A."/>
            <person name="Kallen N."/>
            <person name="Kersten P."/>
            <person name="Kohler A."/>
            <person name="Kuees U."/>
            <person name="Kumar T.K.A."/>
            <person name="Kuo A."/>
            <person name="LaButti K."/>
            <person name="Larrondo L.F."/>
            <person name="Lindquist E."/>
            <person name="Ling A."/>
            <person name="Lombard V."/>
            <person name="Lucas S."/>
            <person name="Lundell T."/>
            <person name="Martin R."/>
            <person name="McLaughlin D.J."/>
            <person name="Morgenstern I."/>
            <person name="Morin E."/>
            <person name="Murat C."/>
            <person name="Nagy L.G."/>
            <person name="Nolan M."/>
            <person name="Ohm R.A."/>
            <person name="Patyshakuliyeva A."/>
            <person name="Rokas A."/>
            <person name="Ruiz-Duenas F.J."/>
            <person name="Sabat G."/>
            <person name="Salamov A."/>
            <person name="Samejima M."/>
            <person name="Schmutz J."/>
            <person name="Slot J.C."/>
            <person name="St John F."/>
            <person name="Stenlid J."/>
            <person name="Sun H."/>
            <person name="Sun S."/>
            <person name="Syed K."/>
            <person name="Tsang A."/>
            <person name="Wiebenga A."/>
            <person name="Young D."/>
            <person name="Pisabarro A."/>
            <person name="Eastwood D.C."/>
            <person name="Martin F."/>
            <person name="Cullen D."/>
            <person name="Grigoriev I.V."/>
            <person name="Hibbett D.S."/>
        </authorList>
    </citation>
    <scope>NUCLEOTIDE SEQUENCE [LARGE SCALE GENOMIC DNA]</scope>
    <source>
        <strain evidence="2 3">ATCC 11539</strain>
    </source>
</reference>